<keyword evidence="2" id="KW-0862">Zinc</keyword>
<accession>A0AAJ8JU57</accession>
<feature type="compositionally biased region" description="Basic residues" evidence="3">
    <location>
        <begin position="67"/>
        <end position="76"/>
    </location>
</feature>
<dbReference type="GO" id="GO:0000166">
    <property type="term" value="F:nucleotide binding"/>
    <property type="evidence" value="ECO:0007669"/>
    <property type="project" value="InterPro"/>
</dbReference>
<dbReference type="KEGG" id="cdep:91087914"/>
<reference evidence="4" key="1">
    <citation type="submission" date="2016-06" db="EMBL/GenBank/DDBJ databases">
        <authorList>
            <person name="Cuomo C."/>
            <person name="Litvintseva A."/>
            <person name="Heitman J."/>
            <person name="Chen Y."/>
            <person name="Sun S."/>
            <person name="Springer D."/>
            <person name="Dromer F."/>
            <person name="Young S."/>
            <person name="Zeng Q."/>
            <person name="Chapman S."/>
            <person name="Gujja S."/>
            <person name="Saif S."/>
            <person name="Birren B."/>
        </authorList>
    </citation>
    <scope>NUCLEOTIDE SEQUENCE</scope>
    <source>
        <strain evidence="4">CBS 7841</strain>
    </source>
</reference>
<dbReference type="RefSeq" id="XP_066069193.1">
    <property type="nucleotide sequence ID" value="XM_066213096.1"/>
</dbReference>
<protein>
    <recommendedName>
        <fullName evidence="6">Cytoplasmic protein</fullName>
    </recommendedName>
</protein>
<evidence type="ECO:0000313" key="4">
    <source>
        <dbReference type="EMBL" id="WVN88493.1"/>
    </source>
</evidence>
<dbReference type="InterPro" id="IPR009000">
    <property type="entry name" value="Transl_B-barrel_sf"/>
</dbReference>
<dbReference type="AlphaFoldDB" id="A0AAJ8JU57"/>
<organism evidence="4 5">
    <name type="scientific">Cryptococcus depauperatus CBS 7841</name>
    <dbReference type="NCBI Taxonomy" id="1295531"/>
    <lineage>
        <taxon>Eukaryota</taxon>
        <taxon>Fungi</taxon>
        <taxon>Dikarya</taxon>
        <taxon>Basidiomycota</taxon>
        <taxon>Agaricomycotina</taxon>
        <taxon>Tremellomycetes</taxon>
        <taxon>Tremellales</taxon>
        <taxon>Cryptococcaceae</taxon>
        <taxon>Cryptococcus</taxon>
    </lineage>
</organism>
<reference evidence="4" key="2">
    <citation type="journal article" date="2022" name="Elife">
        <title>Obligate sexual reproduction of a homothallic fungus closely related to the Cryptococcus pathogenic species complex.</title>
        <authorList>
            <person name="Passer A.R."/>
            <person name="Clancey S.A."/>
            <person name="Shea T."/>
            <person name="David-Palma M."/>
            <person name="Averette A.F."/>
            <person name="Boekhout T."/>
            <person name="Porcel B.M."/>
            <person name="Nowrousian M."/>
            <person name="Cuomo C.A."/>
            <person name="Sun S."/>
            <person name="Heitman J."/>
            <person name="Coelho M.A."/>
        </authorList>
    </citation>
    <scope>NUCLEOTIDE SEQUENCE</scope>
    <source>
        <strain evidence="4">CBS 7841</strain>
    </source>
</reference>
<dbReference type="GO" id="GO:0002196">
    <property type="term" value="F:Ser-tRNA(Ala) deacylase activity"/>
    <property type="evidence" value="ECO:0007669"/>
    <property type="project" value="TreeGrafter"/>
</dbReference>
<evidence type="ECO:0000256" key="3">
    <source>
        <dbReference type="SAM" id="MobiDB-lite"/>
    </source>
</evidence>
<keyword evidence="5" id="KW-1185">Reference proteome</keyword>
<evidence type="ECO:0000313" key="5">
    <source>
        <dbReference type="Proteomes" id="UP000094043"/>
    </source>
</evidence>
<dbReference type="PANTHER" id="PTHR43462">
    <property type="entry name" value="ALANYL-TRNA EDITING PROTEIN"/>
    <property type="match status" value="1"/>
</dbReference>
<dbReference type="SUPFAM" id="SSF55186">
    <property type="entry name" value="ThrRS/AlaRS common domain"/>
    <property type="match status" value="1"/>
</dbReference>
<dbReference type="EMBL" id="CP143787">
    <property type="protein sequence ID" value="WVN88493.1"/>
    <property type="molecule type" value="Genomic_DNA"/>
</dbReference>
<keyword evidence="1" id="KW-0479">Metal-binding</keyword>
<feature type="region of interest" description="Disordered" evidence="3">
    <location>
        <begin position="55"/>
        <end position="87"/>
    </location>
</feature>
<dbReference type="PANTHER" id="PTHR43462:SF1">
    <property type="entry name" value="ALANYL-TRNA EDITING PROTEIN AARSD1"/>
    <property type="match status" value="1"/>
</dbReference>
<proteinExistence type="predicted"/>
<dbReference type="Gene3D" id="2.40.30.130">
    <property type="match status" value="1"/>
</dbReference>
<dbReference type="Proteomes" id="UP000094043">
    <property type="component" value="Chromosome 4"/>
</dbReference>
<dbReference type="InterPro" id="IPR018163">
    <property type="entry name" value="Thr/Ala-tRNA-synth_IIc_edit"/>
</dbReference>
<dbReference type="Gene3D" id="3.30.980.10">
    <property type="entry name" value="Threonyl-trna Synthetase, Chain A, domain 2"/>
    <property type="match status" value="1"/>
</dbReference>
<sequence>MTAILHPPLPLTATHKDYARFHFDTTNVPDKRIVGLLACQRDPLLRTLRTKVHAAREASVAAPPAPKGKHNQKKKTATSDAPTLVNGKGTQEKGVLWEIELLDTVIFPEGGGQSSDTGVIHLLDSNGGIQHSFPVEMCFRRKLNSVHYARIPPGIKVDGGWEGRDVEVEVDWDRRIDQMAIHTSQHLLSAIIDKTLSLPTLSWSMHSYPSLEPPYVELARALTIEEAINIERLCQDAIKDGKKIWIDFSLQGGEIGGEGDAREFRTLPKDYDGGVIRHINIKDIDRNACCGTQTPNLSYLSLFHIIPPTPSMSAKPTPTKLYFQSGPRAILALTEASRTLSAAAKLMGFGRADLIERLEKSEQIKKETTDSFKGLRYELANLITDQAVRQGKENKGVAWIMREEKGTHDFEWLGIVAATYQDTMLSLWDKEQPSAPLIILTSNLPSLTPPTQTLLLVMSTDNSLTQMVSDKLKKRLEGRVKGGGAKGRFMSKIDGKWGKIEKDMLQGIVEELKNERT</sequence>
<evidence type="ECO:0000256" key="2">
    <source>
        <dbReference type="ARBA" id="ARBA00022833"/>
    </source>
</evidence>
<name>A0AAJ8JU57_9TREE</name>
<evidence type="ECO:0008006" key="6">
    <source>
        <dbReference type="Google" id="ProtNLM"/>
    </source>
</evidence>
<dbReference type="InterPro" id="IPR051335">
    <property type="entry name" value="Alanyl-tRNA_Editing_Enzymes"/>
</dbReference>
<dbReference type="GeneID" id="91087914"/>
<evidence type="ECO:0000256" key="1">
    <source>
        <dbReference type="ARBA" id="ARBA00022723"/>
    </source>
</evidence>
<dbReference type="GO" id="GO:0046872">
    <property type="term" value="F:metal ion binding"/>
    <property type="evidence" value="ECO:0007669"/>
    <property type="project" value="UniProtKB-KW"/>
</dbReference>
<reference evidence="4" key="3">
    <citation type="submission" date="2024-01" db="EMBL/GenBank/DDBJ databases">
        <authorList>
            <person name="Coelho M.A."/>
            <person name="David-Palma M."/>
            <person name="Shea T."/>
            <person name="Sun S."/>
            <person name="Cuomo C.A."/>
            <person name="Heitman J."/>
        </authorList>
    </citation>
    <scope>NUCLEOTIDE SEQUENCE</scope>
    <source>
        <strain evidence="4">CBS 7841</strain>
    </source>
</reference>
<dbReference type="SUPFAM" id="SSF50447">
    <property type="entry name" value="Translation proteins"/>
    <property type="match status" value="1"/>
</dbReference>
<gene>
    <name evidence="4" type="ORF">L203_103704</name>
</gene>